<feature type="domain" description="Plasmid replication protein C C-terminal" evidence="3">
    <location>
        <begin position="317"/>
        <end position="417"/>
    </location>
</feature>
<evidence type="ECO:0000313" key="5">
    <source>
        <dbReference type="Proteomes" id="UP000218807"/>
    </source>
</evidence>
<dbReference type="RefSeq" id="WP_096762431.1">
    <property type="nucleotide sequence ID" value="NZ_NXDM01000005.1"/>
</dbReference>
<proteinExistence type="predicted"/>
<gene>
    <name evidence="4" type="ORF">CPT34_07305</name>
</gene>
<protein>
    <submittedName>
        <fullName evidence="4">Replication initiation protein RepC</fullName>
    </submittedName>
</protein>
<feature type="compositionally biased region" description="Low complexity" evidence="1">
    <location>
        <begin position="258"/>
        <end position="272"/>
    </location>
</feature>
<dbReference type="InterPro" id="IPR021760">
    <property type="entry name" value="RepC_C"/>
</dbReference>
<sequence>MESESVTTPFGRRPMSLALLLKHRRGEAIAAGTTRNKWKLFRSVCEARAGLGVTDRALTVLDALLSFYPEDELSNEKGLVVFPSNTQLSLRARGMAAATLRRHLAVLVEAGLISRKDSPNGKRYVRRGRAGGIDEAYGFSLAPLLARASEIEAMAAGLAADRQMLRTMKERLTICRRDIVKLLAAAVEEAVLGDWERMSSLFHALLQRIPKTATLENLPPLLEELETIRLSMINSLELHEKMQIASTNESQSERHIQNSNPESLSESEPGLGTQQEARRDDQPKTGRENHDQGRRGDGGQGTRAVSRPDAGRLKSFPLGTVLQACPDIADYGPGGAIGSWRDLMTAAVTVRTMLRVSPPAYEEACSVMGPENAATVMACILQRGGCITSAGGYLRDLTRRAGRGEFALGPMLMALLRAKNPPIAEVS</sequence>
<dbReference type="InterPro" id="IPR036390">
    <property type="entry name" value="WH_DNA-bd_sf"/>
</dbReference>
<dbReference type="Pfam" id="PF03428">
    <property type="entry name" value="RP-C"/>
    <property type="match status" value="1"/>
</dbReference>
<evidence type="ECO:0000259" key="3">
    <source>
        <dbReference type="Pfam" id="PF11800"/>
    </source>
</evidence>
<dbReference type="InterPro" id="IPR047611">
    <property type="entry name" value="RepABC_RepC"/>
</dbReference>
<name>A0A2A5KXG2_9HYPH</name>
<dbReference type="SUPFAM" id="SSF46785">
    <property type="entry name" value="Winged helix' DNA-binding domain"/>
    <property type="match status" value="1"/>
</dbReference>
<keyword evidence="5" id="KW-1185">Reference proteome</keyword>
<comment type="caution">
    <text evidence="4">The sequence shown here is derived from an EMBL/GenBank/DDBJ whole genome shotgun (WGS) entry which is preliminary data.</text>
</comment>
<dbReference type="InterPro" id="IPR005090">
    <property type="entry name" value="RepC_N"/>
</dbReference>
<accession>A0A2A5KXG2</accession>
<reference evidence="4 5" key="1">
    <citation type="submission" date="2017-09" db="EMBL/GenBank/DDBJ databases">
        <title>Comparative genomics of rhizobia isolated from Phaseolus vulgaris in China.</title>
        <authorList>
            <person name="Tong W."/>
        </authorList>
    </citation>
    <scope>NUCLEOTIDE SEQUENCE [LARGE SCALE GENOMIC DNA]</scope>
    <source>
        <strain evidence="4 5">L101</strain>
    </source>
</reference>
<dbReference type="Proteomes" id="UP000218807">
    <property type="component" value="Unassembled WGS sequence"/>
</dbReference>
<evidence type="ECO:0000313" key="4">
    <source>
        <dbReference type="EMBL" id="PCK81617.1"/>
    </source>
</evidence>
<dbReference type="NCBIfam" id="NF040974">
    <property type="entry name" value="RepABC_RepC"/>
    <property type="match status" value="1"/>
</dbReference>
<feature type="region of interest" description="Disordered" evidence="1">
    <location>
        <begin position="244"/>
        <end position="312"/>
    </location>
</feature>
<evidence type="ECO:0000259" key="2">
    <source>
        <dbReference type="Pfam" id="PF03428"/>
    </source>
</evidence>
<feature type="domain" description="Plasmid replication protein C N-terminal" evidence="2">
    <location>
        <begin position="13"/>
        <end position="186"/>
    </location>
</feature>
<organism evidence="4 5">
    <name type="scientific">Rhizobium sophoriradicis</name>
    <dbReference type="NCBI Taxonomy" id="1535245"/>
    <lineage>
        <taxon>Bacteria</taxon>
        <taxon>Pseudomonadati</taxon>
        <taxon>Pseudomonadota</taxon>
        <taxon>Alphaproteobacteria</taxon>
        <taxon>Hyphomicrobiales</taxon>
        <taxon>Rhizobiaceae</taxon>
        <taxon>Rhizobium/Agrobacterium group</taxon>
        <taxon>Rhizobium</taxon>
    </lineage>
</organism>
<feature type="compositionally biased region" description="Basic and acidic residues" evidence="1">
    <location>
        <begin position="276"/>
        <end position="297"/>
    </location>
</feature>
<dbReference type="NCBIfam" id="NF010396">
    <property type="entry name" value="PRK13824.1"/>
    <property type="match status" value="1"/>
</dbReference>
<evidence type="ECO:0000256" key="1">
    <source>
        <dbReference type="SAM" id="MobiDB-lite"/>
    </source>
</evidence>
<dbReference type="AlphaFoldDB" id="A0A2A5KXG2"/>
<dbReference type="Pfam" id="PF11800">
    <property type="entry name" value="RP-C_C"/>
    <property type="match status" value="1"/>
</dbReference>
<dbReference type="EMBL" id="NXDM01000005">
    <property type="protein sequence ID" value="PCK81617.1"/>
    <property type="molecule type" value="Genomic_DNA"/>
</dbReference>